<dbReference type="RefSeq" id="WP_232726474.1">
    <property type="nucleotide sequence ID" value="NZ_CP018800.1"/>
</dbReference>
<keyword evidence="2" id="KW-1185">Reference proteome</keyword>
<evidence type="ECO:0000313" key="1">
    <source>
        <dbReference type="EMBL" id="ATX80991.1"/>
    </source>
</evidence>
<accession>A0A2K8L565</accession>
<name>A0A2K8L565_9PROT</name>
<dbReference type="Pfam" id="PF07009">
    <property type="entry name" value="NusG_II"/>
    <property type="match status" value="1"/>
</dbReference>
<dbReference type="InterPro" id="IPR038690">
    <property type="entry name" value="NusG_2_sf"/>
</dbReference>
<reference evidence="1 2" key="1">
    <citation type="submission" date="2016-12" db="EMBL/GenBank/DDBJ databases">
        <title>Isolation and genomic insights into novel planktonic Zetaproteobacteria from stratified waters of the Chesapeake Bay.</title>
        <authorList>
            <person name="McAllister S.M."/>
            <person name="Kato S."/>
            <person name="Chan C.S."/>
            <person name="Chiu B.K."/>
            <person name="Field E.K."/>
        </authorList>
    </citation>
    <scope>NUCLEOTIDE SEQUENCE [LARGE SCALE GENOMIC DNA]</scope>
    <source>
        <strain evidence="1 2">CP-8</strain>
    </source>
</reference>
<evidence type="ECO:0000313" key="2">
    <source>
        <dbReference type="Proteomes" id="UP000231637"/>
    </source>
</evidence>
<dbReference type="Proteomes" id="UP000231637">
    <property type="component" value="Chromosome"/>
</dbReference>
<dbReference type="AlphaFoldDB" id="A0A2K8L565"/>
<proteinExistence type="predicted"/>
<gene>
    <name evidence="1" type="ORF">Ga0123462_0112</name>
</gene>
<dbReference type="Gene3D" id="2.60.320.10">
    <property type="entry name" value="N-utilization substance G protein NusG, insert domain"/>
    <property type="match status" value="1"/>
</dbReference>
<dbReference type="KEGG" id="mfn:Ga0123462_0112"/>
<sequence length="144" mass="15287">MAASVNTRIPRQGMRTLLMGSVSDRILLFVSLTAIASAWFFVQAVAASGPAVAEVYFGKTLLATYPLPNAGEPPTHLQVEGSIGAAEIVIDESGVRFSASPCDAQRCVYSGAHQHAGDMIVCVPNRILIAIRGRTQGRFDAIVE</sequence>
<dbReference type="EMBL" id="CP018800">
    <property type="protein sequence ID" value="ATX80991.1"/>
    <property type="molecule type" value="Genomic_DNA"/>
</dbReference>
<organism evidence="1 2">
    <name type="scientific">Mariprofundus ferrinatatus</name>
    <dbReference type="NCBI Taxonomy" id="1921087"/>
    <lineage>
        <taxon>Bacteria</taxon>
        <taxon>Pseudomonadati</taxon>
        <taxon>Pseudomonadota</taxon>
        <taxon>Candidatius Mariprofundia</taxon>
        <taxon>Mariprofundales</taxon>
        <taxon>Mariprofundaceae</taxon>
        <taxon>Mariprofundus</taxon>
    </lineage>
</organism>
<protein>
    <submittedName>
        <fullName evidence="1">Uncharacterized protein</fullName>
    </submittedName>
</protein>